<comment type="cofactor">
    <cofactor evidence="11">
        <name>Mg(2+)</name>
        <dbReference type="ChEBI" id="CHEBI:18420"/>
    </cofactor>
    <text evidence="11">Binds 1 Mg(2+) ion per subunit.</text>
</comment>
<evidence type="ECO:0000256" key="8">
    <source>
        <dbReference type="ARBA" id="ARBA00023052"/>
    </source>
</evidence>
<feature type="binding site" evidence="11">
    <location>
        <position position="181"/>
    </location>
    <ligand>
        <name>thiamine diphosphate</name>
        <dbReference type="ChEBI" id="CHEBI:58937"/>
    </ligand>
</feature>
<dbReference type="InterPro" id="IPR049557">
    <property type="entry name" value="Transketolase_CS"/>
</dbReference>
<dbReference type="InterPro" id="IPR000399">
    <property type="entry name" value="TPP-bd_CS"/>
</dbReference>
<dbReference type="Gene3D" id="3.40.50.970">
    <property type="match status" value="2"/>
</dbReference>
<dbReference type="Proteomes" id="UP000181897">
    <property type="component" value="Plasmid unnamed1"/>
</dbReference>
<accession>A0A1J0WN32</accession>
<dbReference type="Gene3D" id="3.40.50.920">
    <property type="match status" value="1"/>
</dbReference>
<dbReference type="CDD" id="cd02007">
    <property type="entry name" value="TPP_DXS"/>
    <property type="match status" value="1"/>
</dbReference>
<evidence type="ECO:0000256" key="11">
    <source>
        <dbReference type="HAMAP-Rule" id="MF_00315"/>
    </source>
</evidence>
<evidence type="ECO:0000256" key="4">
    <source>
        <dbReference type="ARBA" id="ARBA00022679"/>
    </source>
</evidence>
<dbReference type="UniPathway" id="UPA00064">
    <property type="reaction ID" value="UER00091"/>
</dbReference>
<dbReference type="InterPro" id="IPR029061">
    <property type="entry name" value="THDP-binding"/>
</dbReference>
<evidence type="ECO:0000256" key="5">
    <source>
        <dbReference type="ARBA" id="ARBA00022723"/>
    </source>
</evidence>
<evidence type="ECO:0000256" key="9">
    <source>
        <dbReference type="ARBA" id="ARBA00023229"/>
    </source>
</evidence>
<dbReference type="InterPro" id="IPR005477">
    <property type="entry name" value="Dxylulose-5-P_synthase"/>
</dbReference>
<evidence type="ECO:0000313" key="13">
    <source>
        <dbReference type="EMBL" id="APE45714.1"/>
    </source>
</evidence>
<dbReference type="NCBIfam" id="TIGR00204">
    <property type="entry name" value="dxs"/>
    <property type="match status" value="1"/>
</dbReference>
<feature type="binding site" evidence="11">
    <location>
        <position position="290"/>
    </location>
    <ligand>
        <name>thiamine diphosphate</name>
        <dbReference type="ChEBI" id="CHEBI:58937"/>
    </ligand>
</feature>
<feature type="binding site" evidence="11">
    <location>
        <position position="181"/>
    </location>
    <ligand>
        <name>Mg(2+)</name>
        <dbReference type="ChEBI" id="CHEBI:18420"/>
    </ligand>
</feature>
<feature type="binding site" evidence="11">
    <location>
        <position position="372"/>
    </location>
    <ligand>
        <name>thiamine diphosphate</name>
        <dbReference type="ChEBI" id="CHEBI:58937"/>
    </ligand>
</feature>
<feature type="binding site" evidence="11">
    <location>
        <position position="80"/>
    </location>
    <ligand>
        <name>thiamine diphosphate</name>
        <dbReference type="ChEBI" id="CHEBI:58937"/>
    </ligand>
</feature>
<dbReference type="GO" id="GO:0016114">
    <property type="term" value="P:terpenoid biosynthetic process"/>
    <property type="evidence" value="ECO:0007669"/>
    <property type="project" value="UniProtKB-UniRule"/>
</dbReference>
<evidence type="ECO:0000256" key="6">
    <source>
        <dbReference type="ARBA" id="ARBA00022842"/>
    </source>
</evidence>
<dbReference type="GO" id="GO:0030976">
    <property type="term" value="F:thiamine pyrophosphate binding"/>
    <property type="evidence" value="ECO:0007669"/>
    <property type="project" value="UniProtKB-UniRule"/>
</dbReference>
<dbReference type="PROSITE" id="PS00801">
    <property type="entry name" value="TRANSKETOLASE_1"/>
    <property type="match status" value="1"/>
</dbReference>
<dbReference type="Pfam" id="PF13292">
    <property type="entry name" value="DXP_synthase_N"/>
    <property type="match status" value="1"/>
</dbReference>
<dbReference type="InterPro" id="IPR033248">
    <property type="entry name" value="Transketolase_C"/>
</dbReference>
<comment type="pathway">
    <text evidence="1 11">Metabolic intermediate biosynthesis; 1-deoxy-D-xylulose 5-phosphate biosynthesis; 1-deoxy-D-xylulose 5-phosphate from D-glyceraldehyde 3-phosphate and pyruvate: step 1/1.</text>
</comment>
<comment type="cofactor">
    <cofactor evidence="11">
        <name>thiamine diphosphate</name>
        <dbReference type="ChEBI" id="CHEBI:58937"/>
    </cofactor>
    <text evidence="11">Binds 1 thiamine pyrophosphate per subunit.</text>
</comment>
<feature type="binding site" evidence="11">
    <location>
        <begin position="121"/>
        <end position="123"/>
    </location>
    <ligand>
        <name>thiamine diphosphate</name>
        <dbReference type="ChEBI" id="CHEBI:58937"/>
    </ligand>
</feature>
<dbReference type="PROSITE" id="PS00187">
    <property type="entry name" value="TPP_ENZYMES"/>
    <property type="match status" value="1"/>
</dbReference>
<dbReference type="NCBIfam" id="NF003933">
    <property type="entry name" value="PRK05444.2-2"/>
    <property type="match status" value="1"/>
</dbReference>
<organism evidence="13 14">
    <name type="scientific">Sulfitobacter alexandrii</name>
    <dbReference type="NCBI Taxonomy" id="1917485"/>
    <lineage>
        <taxon>Bacteria</taxon>
        <taxon>Pseudomonadati</taxon>
        <taxon>Pseudomonadota</taxon>
        <taxon>Alphaproteobacteria</taxon>
        <taxon>Rhodobacterales</taxon>
        <taxon>Roseobacteraceae</taxon>
        <taxon>Sulfitobacter</taxon>
    </lineage>
</organism>
<dbReference type="PANTHER" id="PTHR43322:SF5">
    <property type="entry name" value="1-DEOXY-D-XYLULOSE-5-PHOSPHATE SYNTHASE, CHLOROPLASTIC"/>
    <property type="match status" value="1"/>
</dbReference>
<dbReference type="GO" id="GO:0000287">
    <property type="term" value="F:magnesium ion binding"/>
    <property type="evidence" value="ECO:0007669"/>
    <property type="project" value="UniProtKB-UniRule"/>
</dbReference>
<dbReference type="PANTHER" id="PTHR43322">
    <property type="entry name" value="1-D-DEOXYXYLULOSE 5-PHOSPHATE SYNTHASE-RELATED"/>
    <property type="match status" value="1"/>
</dbReference>
<dbReference type="FunFam" id="3.40.50.920:FF:000002">
    <property type="entry name" value="1-deoxy-D-xylulose-5-phosphate synthase"/>
    <property type="match status" value="1"/>
</dbReference>
<gene>
    <name evidence="11" type="primary">dxs</name>
    <name evidence="13" type="ORF">BOO69_19365</name>
</gene>
<keyword evidence="5 11" id="KW-0479">Metal-binding</keyword>
<comment type="function">
    <text evidence="10 11">Catalyzes the acyloin condensation reaction between C atoms 2 and 3 of pyruvate and glyceraldehyde 3-phosphate to yield 1-deoxy-D-xylulose-5-phosphate (DXP).</text>
</comment>
<name>A0A1J0WN32_9RHOB</name>
<comment type="catalytic activity">
    <reaction evidence="11">
        <text>D-glyceraldehyde 3-phosphate + pyruvate + H(+) = 1-deoxy-D-xylulose 5-phosphate + CO2</text>
        <dbReference type="Rhea" id="RHEA:12605"/>
        <dbReference type="ChEBI" id="CHEBI:15361"/>
        <dbReference type="ChEBI" id="CHEBI:15378"/>
        <dbReference type="ChEBI" id="CHEBI:16526"/>
        <dbReference type="ChEBI" id="CHEBI:57792"/>
        <dbReference type="ChEBI" id="CHEBI:59776"/>
        <dbReference type="EC" id="2.2.1.7"/>
    </reaction>
</comment>
<keyword evidence="6 11" id="KW-0460">Magnesium</keyword>
<dbReference type="GO" id="GO:0009228">
    <property type="term" value="P:thiamine biosynthetic process"/>
    <property type="evidence" value="ECO:0007669"/>
    <property type="project" value="UniProtKB-UniRule"/>
</dbReference>
<keyword evidence="13" id="KW-0614">Plasmid</keyword>
<feature type="domain" description="Transketolase-like pyrimidine-binding" evidence="12">
    <location>
        <begin position="321"/>
        <end position="486"/>
    </location>
</feature>
<comment type="subunit">
    <text evidence="3 11">Homodimer.</text>
</comment>
<keyword evidence="9 11" id="KW-0414">Isoprene biosynthesis</keyword>
<evidence type="ECO:0000256" key="3">
    <source>
        <dbReference type="ARBA" id="ARBA00011738"/>
    </source>
</evidence>
<dbReference type="Pfam" id="PF02779">
    <property type="entry name" value="Transket_pyr"/>
    <property type="match status" value="1"/>
</dbReference>
<evidence type="ECO:0000259" key="12">
    <source>
        <dbReference type="SMART" id="SM00861"/>
    </source>
</evidence>
<dbReference type="EMBL" id="CP018077">
    <property type="protein sequence ID" value="APE45714.1"/>
    <property type="molecule type" value="Genomic_DNA"/>
</dbReference>
<dbReference type="InterPro" id="IPR009014">
    <property type="entry name" value="Transketo_C/PFOR_II"/>
</dbReference>
<dbReference type="InterPro" id="IPR005475">
    <property type="entry name" value="Transketolase-like_Pyr-bd"/>
</dbReference>
<keyword evidence="7 11" id="KW-0784">Thiamine biosynthesis</keyword>
<dbReference type="SUPFAM" id="SSF52922">
    <property type="entry name" value="TK C-terminal domain-like"/>
    <property type="match status" value="1"/>
</dbReference>
<geneLocation type="plasmid" evidence="13 14">
    <name>unnamed1</name>
</geneLocation>
<proteinExistence type="inferred from homology"/>
<keyword evidence="14" id="KW-1185">Reference proteome</keyword>
<dbReference type="AlphaFoldDB" id="A0A1J0WN32"/>
<sequence length="635" mass="66864">MTHAKTPTPYLDRIGGPADLRHLSIEALDALAGELRVEVIEAVARTGGHLGSSLGVVELTVALHAVFDTPRDKLIWDVGHQCYPHKVLTGRRDRMHTLRQEGGISGFTKRSESEFDPFGAAHSSTSISAALGFTVGRDMGQPTGDAIAVIGDGSISAGMAYEAMNNAGAEGRRMFVILNDNEMSIAPPVGAMSKYLSGLYGSPLGRVQQMAEGFEAALPGPLRDHARRARQMVTGVAGAQGTLFEELGFQYVGPIDGHDMTQLVTVLRAARARATGPVLIHCCTVKGKGYAPAERSADKYHGVGKFEVASGNQAKKRPNAPSYTKVFGEALAREAEADSRIFGITAAMPGGTGMDIFSKAHPKRMFDVGIAEQHGVTFAAGLAASGLKPFCAIYSTFLQRGYDQVVHDVALQNLPVRFAIDRAGLVGADGATHAGAFDIGYLCALPNFTVMAAADEAELVHMVATAVAHDSGPIAFRYPRGEGEGVDLPAQGDVLEIGKGRILAEGADVAILSFGAHLGESRKAVALLAERGLSCTLADARFAKPLDRDLLHRLARNHRALITVEQGARGGFGAMVLHDLAGEGLLDGTLAIRTMTLPDRFIDQAAPDAMYADAGLTATDIAATALQAVGERVLG</sequence>
<keyword evidence="8 11" id="KW-0786">Thiamine pyrophosphate</keyword>
<protein>
    <recommendedName>
        <fullName evidence="11">1-deoxy-D-xylulose-5-phosphate synthase</fullName>
        <ecNumber evidence="11">2.2.1.7</ecNumber>
    </recommendedName>
    <alternativeName>
        <fullName evidence="11">1-deoxyxylulose-5-phosphate synthase</fullName>
        <shortName evidence="11">DXP synthase</shortName>
        <shortName evidence="11">DXPS</shortName>
    </alternativeName>
</protein>
<dbReference type="GO" id="GO:0008661">
    <property type="term" value="F:1-deoxy-D-xylulose-5-phosphate synthase activity"/>
    <property type="evidence" value="ECO:0007669"/>
    <property type="project" value="UniProtKB-UniRule"/>
</dbReference>
<evidence type="ECO:0000256" key="2">
    <source>
        <dbReference type="ARBA" id="ARBA00011081"/>
    </source>
</evidence>
<dbReference type="SMART" id="SM00861">
    <property type="entry name" value="Transket_pyr"/>
    <property type="match status" value="1"/>
</dbReference>
<dbReference type="RefSeq" id="WP_071974054.1">
    <property type="nucleotide sequence ID" value="NZ_CP018077.1"/>
</dbReference>
<evidence type="ECO:0000313" key="14">
    <source>
        <dbReference type="Proteomes" id="UP000181897"/>
    </source>
</evidence>
<dbReference type="GO" id="GO:0019288">
    <property type="term" value="P:isopentenyl diphosphate biosynthetic process, methylerythritol 4-phosphate pathway"/>
    <property type="evidence" value="ECO:0007669"/>
    <property type="project" value="UniProtKB-ARBA"/>
</dbReference>
<dbReference type="EC" id="2.2.1.7" evidence="11"/>
<evidence type="ECO:0000256" key="1">
    <source>
        <dbReference type="ARBA" id="ARBA00004980"/>
    </source>
</evidence>
<dbReference type="CDD" id="cd07033">
    <property type="entry name" value="TPP_PYR_DXS_TK_like"/>
    <property type="match status" value="1"/>
</dbReference>
<reference evidence="13 14" key="1">
    <citation type="submission" date="2016-11" db="EMBL/GenBank/DDBJ databases">
        <title>Complete genome sequence of Sulfitobacter sp. AM1-D1, a toxic bacteria associated with marine dinoflagellate Alexandrium minutum in East China Sea.</title>
        <authorList>
            <person name="Yang Q."/>
            <person name="Zhang X."/>
            <person name="Tian X."/>
        </authorList>
    </citation>
    <scope>NUCLEOTIDE SEQUENCE [LARGE SCALE GENOMIC DNA]</scope>
    <source>
        <strain evidence="13 14">AM1-D1</strain>
        <plasmid evidence="13 14">unnamed1</plasmid>
    </source>
</reference>
<dbReference type="SUPFAM" id="SSF52518">
    <property type="entry name" value="Thiamin diphosphate-binding fold (THDP-binding)"/>
    <property type="match status" value="2"/>
</dbReference>
<evidence type="ECO:0000256" key="10">
    <source>
        <dbReference type="ARBA" id="ARBA00055605"/>
    </source>
</evidence>
<keyword evidence="4 11" id="KW-0808">Transferase</keyword>
<comment type="similarity">
    <text evidence="2 11">Belongs to the transketolase family. DXPS subfamily.</text>
</comment>
<dbReference type="OrthoDB" id="9803371at2"/>
<feature type="binding site" evidence="11">
    <location>
        <position position="152"/>
    </location>
    <ligand>
        <name>Mg(2+)</name>
        <dbReference type="ChEBI" id="CHEBI:18420"/>
    </ligand>
</feature>
<evidence type="ECO:0000256" key="7">
    <source>
        <dbReference type="ARBA" id="ARBA00022977"/>
    </source>
</evidence>
<dbReference type="KEGG" id="suam:BOO69_19365"/>
<dbReference type="Pfam" id="PF02780">
    <property type="entry name" value="Transketolase_C"/>
    <property type="match status" value="1"/>
</dbReference>
<feature type="binding site" evidence="11">
    <location>
        <begin position="153"/>
        <end position="154"/>
    </location>
    <ligand>
        <name>thiamine diphosphate</name>
        <dbReference type="ChEBI" id="CHEBI:58937"/>
    </ligand>
</feature>
<dbReference type="FunFam" id="3.40.50.970:FF:000005">
    <property type="entry name" value="1-deoxy-D-xylulose-5-phosphate synthase"/>
    <property type="match status" value="1"/>
</dbReference>
<dbReference type="HAMAP" id="MF_00315">
    <property type="entry name" value="DXP_synth"/>
    <property type="match status" value="1"/>
</dbReference>